<evidence type="ECO:0000259" key="2">
    <source>
        <dbReference type="SMART" id="SM00960"/>
    </source>
</evidence>
<dbReference type="PANTHER" id="PTHR36222:SF1">
    <property type="entry name" value="SERINE PROTEASE INHIBITOR RV3364C"/>
    <property type="match status" value="1"/>
</dbReference>
<feature type="compositionally biased region" description="Gly residues" evidence="1">
    <location>
        <begin position="93"/>
        <end position="104"/>
    </location>
</feature>
<dbReference type="RefSeq" id="WP_069992831.1">
    <property type="nucleotide sequence ID" value="NZ_LJGV01000022.1"/>
</dbReference>
<proteinExistence type="predicted"/>
<accession>A0A1E7K8Z0</accession>
<evidence type="ECO:0000313" key="3">
    <source>
        <dbReference type="EMBL" id="OEV00356.1"/>
    </source>
</evidence>
<dbReference type="Proteomes" id="UP000175829">
    <property type="component" value="Unassembled WGS sequence"/>
</dbReference>
<dbReference type="InterPro" id="IPR053141">
    <property type="entry name" value="Mycobact_SerProt_Inhib_Rv3364c"/>
</dbReference>
<gene>
    <name evidence="3" type="ORF">AN217_23975</name>
</gene>
<dbReference type="EMBL" id="LJGV01000022">
    <property type="protein sequence ID" value="OEV00356.1"/>
    <property type="molecule type" value="Genomic_DNA"/>
</dbReference>
<dbReference type="Gene3D" id="3.30.450.30">
    <property type="entry name" value="Dynein light chain 2a, cytoplasmic"/>
    <property type="match status" value="2"/>
</dbReference>
<feature type="compositionally biased region" description="Basic and acidic residues" evidence="1">
    <location>
        <begin position="73"/>
        <end position="87"/>
    </location>
</feature>
<dbReference type="PATRIC" id="fig|943816.4.peg.4359"/>
<dbReference type="InterPro" id="IPR004942">
    <property type="entry name" value="Roadblock/LAMTOR2_dom"/>
</dbReference>
<name>A0A1E7K8Z0_9ACTN</name>
<dbReference type="PANTHER" id="PTHR36222">
    <property type="entry name" value="SERINE PROTEASE INHIBITOR RV3364C"/>
    <property type="match status" value="1"/>
</dbReference>
<dbReference type="SMART" id="SM00960">
    <property type="entry name" value="Robl_LC7"/>
    <property type="match status" value="1"/>
</dbReference>
<feature type="region of interest" description="Disordered" evidence="1">
    <location>
        <begin position="73"/>
        <end position="141"/>
    </location>
</feature>
<dbReference type="AlphaFoldDB" id="A0A1E7K8Z0"/>
<organism evidence="3 4">
    <name type="scientific">Streptomyces qinglanensis</name>
    <dbReference type="NCBI Taxonomy" id="943816"/>
    <lineage>
        <taxon>Bacteria</taxon>
        <taxon>Bacillati</taxon>
        <taxon>Actinomycetota</taxon>
        <taxon>Actinomycetes</taxon>
        <taxon>Kitasatosporales</taxon>
        <taxon>Streptomycetaceae</taxon>
        <taxon>Streptomyces</taxon>
    </lineage>
</organism>
<feature type="domain" description="Roadblock/LAMTOR2" evidence="2">
    <location>
        <begin position="17"/>
        <end position="193"/>
    </location>
</feature>
<sequence>MNPLNTGTSGSAEARDLRRLLGQLVEEVPGIRSVAVVSSDGLLLLASDPALGVEHGSSALGTGHGRSVVVAEQGRHQEQHAGLREQRPAYAGQGAGPSGGGTPGAGTPAAAREEGGATRAGIPVRRRRGGRPAAGPRGTSGDLAALVSGVASLTFAAAELMEAGVVKQTIVSMDEGALLVMAIGDGSLLGVHAAADCDMAAVGYQMGLFVGRAGHVLTPELRSELRGAVGASAGR</sequence>
<evidence type="ECO:0000256" key="1">
    <source>
        <dbReference type="SAM" id="MobiDB-lite"/>
    </source>
</evidence>
<evidence type="ECO:0000313" key="4">
    <source>
        <dbReference type="Proteomes" id="UP000175829"/>
    </source>
</evidence>
<reference evidence="3 4" key="1">
    <citation type="journal article" date="2016" name="Front. Microbiol.">
        <title>Comparative Genomics Analysis of Streptomyces Species Reveals Their Adaptation to the Marine Environment and Their Diversity at the Genomic Level.</title>
        <authorList>
            <person name="Tian X."/>
            <person name="Zhang Z."/>
            <person name="Yang T."/>
            <person name="Chen M."/>
            <person name="Li J."/>
            <person name="Chen F."/>
            <person name="Yang J."/>
            <person name="Li W."/>
            <person name="Zhang B."/>
            <person name="Zhang Z."/>
            <person name="Wu J."/>
            <person name="Zhang C."/>
            <person name="Long L."/>
            <person name="Xiao J."/>
        </authorList>
    </citation>
    <scope>NUCLEOTIDE SEQUENCE [LARGE SCALE GENOMIC DNA]</scope>
    <source>
        <strain evidence="3 4">SCSIO M10379</strain>
    </source>
</reference>
<protein>
    <recommendedName>
        <fullName evidence="2">Roadblock/LAMTOR2 domain-containing protein</fullName>
    </recommendedName>
</protein>
<comment type="caution">
    <text evidence="3">The sequence shown here is derived from an EMBL/GenBank/DDBJ whole genome shotgun (WGS) entry which is preliminary data.</text>
</comment>
<dbReference type="Pfam" id="PF03259">
    <property type="entry name" value="Robl_LC7"/>
    <property type="match status" value="1"/>
</dbReference>
<dbReference type="SUPFAM" id="SSF103196">
    <property type="entry name" value="Roadblock/LC7 domain"/>
    <property type="match status" value="2"/>
</dbReference>